<accession>A0A068UPW9</accession>
<dbReference type="Gramene" id="CDP10481">
    <property type="protein sequence ID" value="CDP10481"/>
    <property type="gene ID" value="GSCOC_T00031220001"/>
</dbReference>
<name>A0A068UPW9_COFCA</name>
<dbReference type="AlphaFoldDB" id="A0A068UPW9"/>
<dbReference type="Proteomes" id="UP000295252">
    <property type="component" value="Chromosome VIII"/>
</dbReference>
<organism evidence="1 2">
    <name type="scientific">Coffea canephora</name>
    <name type="common">Robusta coffee</name>
    <dbReference type="NCBI Taxonomy" id="49390"/>
    <lineage>
        <taxon>Eukaryota</taxon>
        <taxon>Viridiplantae</taxon>
        <taxon>Streptophyta</taxon>
        <taxon>Embryophyta</taxon>
        <taxon>Tracheophyta</taxon>
        <taxon>Spermatophyta</taxon>
        <taxon>Magnoliopsida</taxon>
        <taxon>eudicotyledons</taxon>
        <taxon>Gunneridae</taxon>
        <taxon>Pentapetalae</taxon>
        <taxon>asterids</taxon>
        <taxon>lamiids</taxon>
        <taxon>Gentianales</taxon>
        <taxon>Rubiaceae</taxon>
        <taxon>Ixoroideae</taxon>
        <taxon>Gardenieae complex</taxon>
        <taxon>Bertiereae - Coffeeae clade</taxon>
        <taxon>Coffeeae</taxon>
        <taxon>Coffea</taxon>
    </lineage>
</organism>
<dbReference type="EMBL" id="HG739129">
    <property type="protein sequence ID" value="CDP10481.1"/>
    <property type="molecule type" value="Genomic_DNA"/>
</dbReference>
<protein>
    <submittedName>
        <fullName evidence="1">Uncharacterized protein</fullName>
    </submittedName>
</protein>
<evidence type="ECO:0000313" key="1">
    <source>
        <dbReference type="EMBL" id="CDP10481.1"/>
    </source>
</evidence>
<reference evidence="2" key="1">
    <citation type="journal article" date="2014" name="Science">
        <title>The coffee genome provides insight into the convergent evolution of caffeine biosynthesis.</title>
        <authorList>
            <person name="Denoeud F."/>
            <person name="Carretero-Paulet L."/>
            <person name="Dereeper A."/>
            <person name="Droc G."/>
            <person name="Guyot R."/>
            <person name="Pietrella M."/>
            <person name="Zheng C."/>
            <person name="Alberti A."/>
            <person name="Anthony F."/>
            <person name="Aprea G."/>
            <person name="Aury J.M."/>
            <person name="Bento P."/>
            <person name="Bernard M."/>
            <person name="Bocs S."/>
            <person name="Campa C."/>
            <person name="Cenci A."/>
            <person name="Combes M.C."/>
            <person name="Crouzillat D."/>
            <person name="Da Silva C."/>
            <person name="Daddiego L."/>
            <person name="De Bellis F."/>
            <person name="Dussert S."/>
            <person name="Garsmeur O."/>
            <person name="Gayraud T."/>
            <person name="Guignon V."/>
            <person name="Jahn K."/>
            <person name="Jamilloux V."/>
            <person name="Joet T."/>
            <person name="Labadie K."/>
            <person name="Lan T."/>
            <person name="Leclercq J."/>
            <person name="Lepelley M."/>
            <person name="Leroy T."/>
            <person name="Li L.T."/>
            <person name="Librado P."/>
            <person name="Lopez L."/>
            <person name="Munoz A."/>
            <person name="Noel B."/>
            <person name="Pallavicini A."/>
            <person name="Perrotta G."/>
            <person name="Poncet V."/>
            <person name="Pot D."/>
            <person name="Priyono X."/>
            <person name="Rigoreau M."/>
            <person name="Rouard M."/>
            <person name="Rozas J."/>
            <person name="Tranchant-Dubreuil C."/>
            <person name="VanBuren R."/>
            <person name="Zhang Q."/>
            <person name="Andrade A.C."/>
            <person name="Argout X."/>
            <person name="Bertrand B."/>
            <person name="de Kochko A."/>
            <person name="Graziosi G."/>
            <person name="Henry R.J."/>
            <person name="Jayarama X."/>
            <person name="Ming R."/>
            <person name="Nagai C."/>
            <person name="Rounsley S."/>
            <person name="Sankoff D."/>
            <person name="Giuliano G."/>
            <person name="Albert V.A."/>
            <person name="Wincker P."/>
            <person name="Lashermes P."/>
        </authorList>
    </citation>
    <scope>NUCLEOTIDE SEQUENCE [LARGE SCALE GENOMIC DNA]</scope>
    <source>
        <strain evidence="2">cv. DH200-94</strain>
    </source>
</reference>
<gene>
    <name evidence="1" type="ORF">GSCOC_T00031220001</name>
</gene>
<evidence type="ECO:0000313" key="2">
    <source>
        <dbReference type="Proteomes" id="UP000295252"/>
    </source>
</evidence>
<sequence length="74" mass="8285">MQSPEACLHSSLNGILEIYFHATVFGGGDLRLPCACVRLHKFSIHLPAQRQKPIMLRVFLMGIDQSSHHDCIPT</sequence>
<dbReference type="InParanoid" id="A0A068UPW9"/>
<proteinExistence type="predicted"/>
<keyword evidence="2" id="KW-1185">Reference proteome</keyword>